<name>A0ABC9DXZ9_9POAL</name>
<dbReference type="Pfam" id="PF20100">
    <property type="entry name" value="DUF6490"/>
    <property type="match status" value="1"/>
</dbReference>
<feature type="transmembrane region" description="Helical" evidence="1">
    <location>
        <begin position="52"/>
        <end position="71"/>
    </location>
</feature>
<protein>
    <submittedName>
        <fullName evidence="2">Uncharacterized protein</fullName>
    </submittedName>
</protein>
<sequence length="150" mass="16310">MDGIQLENPPSPAVPVARNDGERHGPSLLTMLGFAFLSFNSVMAVYRSNGDTGAITFVAFSYLDLVLLFYSRKIHDGAGDPPNSHRRRVVRASVWVLTTLLTVMFFYKVAAVMPLPLAAVVWAMTAAGMLGIFYGFCAPPATASQRQIEV</sequence>
<keyword evidence="1" id="KW-0472">Membrane</keyword>
<dbReference type="InterPro" id="IPR045501">
    <property type="entry name" value="DUF6490"/>
</dbReference>
<reference evidence="3" key="1">
    <citation type="submission" date="2024-06" db="EMBL/GenBank/DDBJ databases">
        <authorList>
            <person name="Ryan C."/>
        </authorList>
    </citation>
    <scope>NUCLEOTIDE SEQUENCE [LARGE SCALE GENOMIC DNA]</scope>
</reference>
<dbReference type="AlphaFoldDB" id="A0ABC9DXZ9"/>
<dbReference type="PANTHER" id="PTHR46610">
    <property type="entry name" value="OS05G0181300 PROTEIN"/>
    <property type="match status" value="1"/>
</dbReference>
<evidence type="ECO:0000313" key="3">
    <source>
        <dbReference type="Proteomes" id="UP001497457"/>
    </source>
</evidence>
<keyword evidence="1" id="KW-1133">Transmembrane helix</keyword>
<reference evidence="2 3" key="2">
    <citation type="submission" date="2024-10" db="EMBL/GenBank/DDBJ databases">
        <authorList>
            <person name="Ryan C."/>
        </authorList>
    </citation>
    <scope>NUCLEOTIDE SEQUENCE [LARGE SCALE GENOMIC DNA]</scope>
</reference>
<accession>A0ABC9DXZ9</accession>
<dbReference type="Proteomes" id="UP001497457">
    <property type="component" value="Chromosome 35b"/>
</dbReference>
<keyword evidence="3" id="KW-1185">Reference proteome</keyword>
<gene>
    <name evidence="2" type="ORF">URODEC1_LOCUS89515</name>
</gene>
<feature type="transmembrane region" description="Helical" evidence="1">
    <location>
        <begin position="117"/>
        <end position="137"/>
    </location>
</feature>
<dbReference type="PANTHER" id="PTHR46610:SF7">
    <property type="entry name" value="OS02G0216300 PROTEIN"/>
    <property type="match status" value="1"/>
</dbReference>
<dbReference type="EMBL" id="OZ075145">
    <property type="protein sequence ID" value="CAL5046749.1"/>
    <property type="molecule type" value="Genomic_DNA"/>
</dbReference>
<keyword evidence="1" id="KW-0812">Transmembrane</keyword>
<evidence type="ECO:0000313" key="2">
    <source>
        <dbReference type="EMBL" id="CAL5046749.1"/>
    </source>
</evidence>
<feature type="transmembrane region" description="Helical" evidence="1">
    <location>
        <begin position="28"/>
        <end position="46"/>
    </location>
</feature>
<feature type="transmembrane region" description="Helical" evidence="1">
    <location>
        <begin position="92"/>
        <end position="111"/>
    </location>
</feature>
<organism evidence="2 3">
    <name type="scientific">Urochloa decumbens</name>
    <dbReference type="NCBI Taxonomy" id="240449"/>
    <lineage>
        <taxon>Eukaryota</taxon>
        <taxon>Viridiplantae</taxon>
        <taxon>Streptophyta</taxon>
        <taxon>Embryophyta</taxon>
        <taxon>Tracheophyta</taxon>
        <taxon>Spermatophyta</taxon>
        <taxon>Magnoliopsida</taxon>
        <taxon>Liliopsida</taxon>
        <taxon>Poales</taxon>
        <taxon>Poaceae</taxon>
        <taxon>PACMAD clade</taxon>
        <taxon>Panicoideae</taxon>
        <taxon>Panicodae</taxon>
        <taxon>Paniceae</taxon>
        <taxon>Melinidinae</taxon>
        <taxon>Urochloa</taxon>
    </lineage>
</organism>
<evidence type="ECO:0000256" key="1">
    <source>
        <dbReference type="SAM" id="Phobius"/>
    </source>
</evidence>
<proteinExistence type="predicted"/>